<reference evidence="1 2" key="1">
    <citation type="submission" date="2017-11" db="EMBL/GenBank/DDBJ databases">
        <title>Genomic Encyclopedia of Archaeal and Bacterial Type Strains, Phase II (KMG-II): From Individual Species to Whole Genera.</title>
        <authorList>
            <person name="Goeker M."/>
        </authorList>
    </citation>
    <scope>NUCLEOTIDE SEQUENCE [LARGE SCALE GENOMIC DNA]</scope>
    <source>
        <strain evidence="1 2">DSM 27617</strain>
    </source>
</reference>
<gene>
    <name evidence="1" type="ORF">CLV73_1568</name>
</gene>
<dbReference type="AlphaFoldDB" id="A0A2M9C9N4"/>
<accession>A0A2M9C9N4</accession>
<protein>
    <submittedName>
        <fullName evidence="1">Uncharacterized protein</fullName>
    </submittedName>
</protein>
<comment type="caution">
    <text evidence="1">The sequence shown here is derived from an EMBL/GenBank/DDBJ whole genome shotgun (WGS) entry which is preliminary data.</text>
</comment>
<keyword evidence="2" id="KW-1185">Reference proteome</keyword>
<evidence type="ECO:0000313" key="1">
    <source>
        <dbReference type="EMBL" id="PJJ67553.1"/>
    </source>
</evidence>
<dbReference type="Proteomes" id="UP000228740">
    <property type="component" value="Unassembled WGS sequence"/>
</dbReference>
<proteinExistence type="predicted"/>
<evidence type="ECO:0000313" key="2">
    <source>
        <dbReference type="Proteomes" id="UP000228740"/>
    </source>
</evidence>
<organism evidence="1 2">
    <name type="scientific">Chryseobacterium geocarposphaerae</name>
    <dbReference type="NCBI Taxonomy" id="1416776"/>
    <lineage>
        <taxon>Bacteria</taxon>
        <taxon>Pseudomonadati</taxon>
        <taxon>Bacteroidota</taxon>
        <taxon>Flavobacteriia</taxon>
        <taxon>Flavobacteriales</taxon>
        <taxon>Weeksellaceae</taxon>
        <taxon>Chryseobacterium group</taxon>
        <taxon>Chryseobacterium</taxon>
    </lineage>
</organism>
<sequence>MYNNYISFILILLFLINCKNKPIECEGVDIQIENRWCESNGGIRNLNIKNKTDLAFICKRINQFSEGEEVRIAYSYGEIDLYLNTRKIQAIFTYKNGVVYRVGVGRYVHDEELTNRILELMKINNRCWDENCR</sequence>
<name>A0A2M9C9N4_9FLAO</name>
<dbReference type="EMBL" id="PGFD01000001">
    <property type="protein sequence ID" value="PJJ67553.1"/>
    <property type="molecule type" value="Genomic_DNA"/>
</dbReference>